<reference evidence="4" key="1">
    <citation type="journal article" date="2019" name="Int. J. Syst. Evol. Microbiol.">
        <title>The Global Catalogue of Microorganisms (GCM) 10K type strain sequencing project: providing services to taxonomists for standard genome sequencing and annotation.</title>
        <authorList>
            <consortium name="The Broad Institute Genomics Platform"/>
            <consortium name="The Broad Institute Genome Sequencing Center for Infectious Disease"/>
            <person name="Wu L."/>
            <person name="Ma J."/>
        </authorList>
    </citation>
    <scope>NUCLEOTIDE SEQUENCE [LARGE SCALE GENOMIC DNA]</scope>
    <source>
        <strain evidence="4">JCM 17983</strain>
    </source>
</reference>
<protein>
    <submittedName>
        <fullName evidence="3">DUF3093 domain-containing protein</fullName>
    </submittedName>
</protein>
<name>A0ABP9ES40_9PSEU</name>
<organism evidence="3 4">
    <name type="scientific">Actinomycetospora straminea</name>
    <dbReference type="NCBI Taxonomy" id="663607"/>
    <lineage>
        <taxon>Bacteria</taxon>
        <taxon>Bacillati</taxon>
        <taxon>Actinomycetota</taxon>
        <taxon>Actinomycetes</taxon>
        <taxon>Pseudonocardiales</taxon>
        <taxon>Pseudonocardiaceae</taxon>
        <taxon>Actinomycetospora</taxon>
    </lineage>
</organism>
<dbReference type="Pfam" id="PF11292">
    <property type="entry name" value="DUF3093"/>
    <property type="match status" value="1"/>
</dbReference>
<evidence type="ECO:0000256" key="2">
    <source>
        <dbReference type="SAM" id="Phobius"/>
    </source>
</evidence>
<evidence type="ECO:0000313" key="4">
    <source>
        <dbReference type="Proteomes" id="UP001500457"/>
    </source>
</evidence>
<proteinExistence type="predicted"/>
<comment type="caution">
    <text evidence="3">The sequence shown here is derived from an EMBL/GenBank/DDBJ whole genome shotgun (WGS) entry which is preliminary data.</text>
</comment>
<accession>A0ABP9ES40</accession>
<keyword evidence="2" id="KW-1133">Transmembrane helix</keyword>
<feature type="transmembrane region" description="Helical" evidence="2">
    <location>
        <begin position="69"/>
        <end position="86"/>
    </location>
</feature>
<dbReference type="Proteomes" id="UP001500457">
    <property type="component" value="Unassembled WGS sequence"/>
</dbReference>
<sequence>MSTCTTAGETTLGVVSSPRPSPGPDADPQTPVPFSERLVVPWWWWPPALLMAGLLAAELHMGYPGVRSWLPYVLLLPLAVVLLVWLGRVRVAVDGGVLRAGDARLPLDRIGQVDVVRGEAKREALGPQLDPEAHVLHRPWIGPAVRVEVLDPDDPVPYWVVSTRRPEQLIATLE</sequence>
<dbReference type="EMBL" id="BAABHQ010000013">
    <property type="protein sequence ID" value="GAA4885977.1"/>
    <property type="molecule type" value="Genomic_DNA"/>
</dbReference>
<feature type="transmembrane region" description="Helical" evidence="2">
    <location>
        <begin position="42"/>
        <end position="63"/>
    </location>
</feature>
<dbReference type="InterPro" id="IPR021443">
    <property type="entry name" value="DUF3093"/>
</dbReference>
<keyword evidence="4" id="KW-1185">Reference proteome</keyword>
<keyword evidence="2" id="KW-0472">Membrane</keyword>
<keyword evidence="2" id="KW-0812">Transmembrane</keyword>
<feature type="region of interest" description="Disordered" evidence="1">
    <location>
        <begin position="1"/>
        <end position="30"/>
    </location>
</feature>
<gene>
    <name evidence="3" type="ORF">GCM10023203_43110</name>
</gene>
<evidence type="ECO:0000313" key="3">
    <source>
        <dbReference type="EMBL" id="GAA4885977.1"/>
    </source>
</evidence>
<evidence type="ECO:0000256" key="1">
    <source>
        <dbReference type="SAM" id="MobiDB-lite"/>
    </source>
</evidence>